<dbReference type="SUPFAM" id="SSF55073">
    <property type="entry name" value="Nucleotide cyclase"/>
    <property type="match status" value="1"/>
</dbReference>
<feature type="transmembrane region" description="Helical" evidence="1">
    <location>
        <begin position="193"/>
        <end position="214"/>
    </location>
</feature>
<dbReference type="SMART" id="SM00267">
    <property type="entry name" value="GGDEF"/>
    <property type="match status" value="1"/>
</dbReference>
<feature type="transmembrane region" description="Helical" evidence="1">
    <location>
        <begin position="6"/>
        <end position="25"/>
    </location>
</feature>
<comment type="caution">
    <text evidence="3">The sequence shown here is derived from an EMBL/GenBank/DDBJ whole genome shotgun (WGS) entry which is preliminary data.</text>
</comment>
<dbReference type="CDD" id="cd01949">
    <property type="entry name" value="GGDEF"/>
    <property type="match status" value="1"/>
</dbReference>
<dbReference type="GO" id="GO:1902201">
    <property type="term" value="P:negative regulation of bacterial-type flagellum-dependent cell motility"/>
    <property type="evidence" value="ECO:0007669"/>
    <property type="project" value="TreeGrafter"/>
</dbReference>
<evidence type="ECO:0000313" key="4">
    <source>
        <dbReference type="Proteomes" id="UP000824162"/>
    </source>
</evidence>
<accession>A0A9D1TLM8</accession>
<dbReference type="PANTHER" id="PTHR45138">
    <property type="entry name" value="REGULATORY COMPONENTS OF SENSORY TRANSDUCTION SYSTEM"/>
    <property type="match status" value="1"/>
</dbReference>
<evidence type="ECO:0000259" key="2">
    <source>
        <dbReference type="PROSITE" id="PS50887"/>
    </source>
</evidence>
<dbReference type="NCBIfam" id="TIGR00254">
    <property type="entry name" value="GGDEF"/>
    <property type="match status" value="1"/>
</dbReference>
<protein>
    <submittedName>
        <fullName evidence="3">GGDEF domain-containing protein</fullName>
    </submittedName>
</protein>
<feature type="transmembrane region" description="Helical" evidence="1">
    <location>
        <begin position="167"/>
        <end position="187"/>
    </location>
</feature>
<evidence type="ECO:0000313" key="3">
    <source>
        <dbReference type="EMBL" id="HIV85279.1"/>
    </source>
</evidence>
<dbReference type="Proteomes" id="UP000824162">
    <property type="component" value="Unassembled WGS sequence"/>
</dbReference>
<keyword evidence="1" id="KW-0472">Membrane</keyword>
<dbReference type="Pfam" id="PF00990">
    <property type="entry name" value="GGDEF"/>
    <property type="match status" value="1"/>
</dbReference>
<evidence type="ECO:0000256" key="1">
    <source>
        <dbReference type="SAM" id="Phobius"/>
    </source>
</evidence>
<reference evidence="3" key="2">
    <citation type="submission" date="2021-04" db="EMBL/GenBank/DDBJ databases">
        <authorList>
            <person name="Gilroy R."/>
        </authorList>
    </citation>
    <scope>NUCLEOTIDE SEQUENCE</scope>
    <source>
        <strain evidence="3">5790</strain>
    </source>
</reference>
<keyword evidence="1" id="KW-0812">Transmembrane</keyword>
<dbReference type="InterPro" id="IPR000160">
    <property type="entry name" value="GGDEF_dom"/>
</dbReference>
<reference evidence="3" key="1">
    <citation type="journal article" date="2021" name="PeerJ">
        <title>Extensive microbial diversity within the chicken gut microbiome revealed by metagenomics and culture.</title>
        <authorList>
            <person name="Gilroy R."/>
            <person name="Ravi A."/>
            <person name="Getino M."/>
            <person name="Pursley I."/>
            <person name="Horton D.L."/>
            <person name="Alikhan N.F."/>
            <person name="Baker D."/>
            <person name="Gharbi K."/>
            <person name="Hall N."/>
            <person name="Watson M."/>
            <person name="Adriaenssens E.M."/>
            <person name="Foster-Nyarko E."/>
            <person name="Jarju S."/>
            <person name="Secka A."/>
            <person name="Antonio M."/>
            <person name="Oren A."/>
            <person name="Chaudhuri R.R."/>
            <person name="La Ragione R."/>
            <person name="Hildebrand F."/>
            <person name="Pallen M.J."/>
        </authorList>
    </citation>
    <scope>NUCLEOTIDE SEQUENCE</scope>
    <source>
        <strain evidence="3">5790</strain>
    </source>
</reference>
<dbReference type="EMBL" id="DXIJ01000008">
    <property type="protein sequence ID" value="HIV85279.1"/>
    <property type="molecule type" value="Genomic_DNA"/>
</dbReference>
<keyword evidence="1" id="KW-1133">Transmembrane helix</keyword>
<dbReference type="GO" id="GO:0043709">
    <property type="term" value="P:cell adhesion involved in single-species biofilm formation"/>
    <property type="evidence" value="ECO:0007669"/>
    <property type="project" value="TreeGrafter"/>
</dbReference>
<dbReference type="PROSITE" id="PS50887">
    <property type="entry name" value="GGDEF"/>
    <property type="match status" value="1"/>
</dbReference>
<dbReference type="InterPro" id="IPR043128">
    <property type="entry name" value="Rev_trsase/Diguanyl_cyclase"/>
</dbReference>
<dbReference type="GO" id="GO:0052621">
    <property type="term" value="F:diguanylate cyclase activity"/>
    <property type="evidence" value="ECO:0007669"/>
    <property type="project" value="TreeGrafter"/>
</dbReference>
<proteinExistence type="predicted"/>
<dbReference type="InterPro" id="IPR029787">
    <property type="entry name" value="Nucleotide_cyclase"/>
</dbReference>
<dbReference type="GO" id="GO:0005886">
    <property type="term" value="C:plasma membrane"/>
    <property type="evidence" value="ECO:0007669"/>
    <property type="project" value="TreeGrafter"/>
</dbReference>
<name>A0A9D1TLM8_9FIRM</name>
<organism evidence="3 4">
    <name type="scientific">Candidatus Monoglobus merdigallinarum</name>
    <dbReference type="NCBI Taxonomy" id="2838698"/>
    <lineage>
        <taxon>Bacteria</taxon>
        <taxon>Bacillati</taxon>
        <taxon>Bacillota</taxon>
        <taxon>Clostridia</taxon>
        <taxon>Monoglobales</taxon>
        <taxon>Monoglobaceae</taxon>
        <taxon>Monoglobus</taxon>
    </lineage>
</organism>
<dbReference type="InterPro" id="IPR050469">
    <property type="entry name" value="Diguanylate_Cyclase"/>
</dbReference>
<gene>
    <name evidence="3" type="ORF">H9900_00530</name>
</gene>
<feature type="transmembrane region" description="Helical" evidence="1">
    <location>
        <begin position="103"/>
        <end position="121"/>
    </location>
</feature>
<sequence>MNSMFFAADVIGLIILFLILLNLGSNHTGKKKADDRIFSALTIVNVFGLLADMMNTSVLVRDGGAVMWLTASAAFTTSIAACALWFIYCGFITDENICGLNKYLIICFVPLTAASALKYYSPLIMVSDGRFDLFFSIIYCMYYALSLIIILKTLFKAERPGANYILKHLYILPLLMIVCEIVKILGMPEEISWLGHMVGIVVIFLNIQNLRLAFDGLTGIYNRMYFEKYLDRQLRSRRQPLFLLMADINKFKSINDNLGHTVGDDALKTTAELIKKSVREDNLVARIGGDEFVVVGKCTGESEAQEALENIRKNISRYNKMQLKPYTVSLSAGYCVINPESVQGAADVISEADRMMYMEKVKFAAKPVPDEPAD</sequence>
<feature type="domain" description="GGDEF" evidence="2">
    <location>
        <begin position="239"/>
        <end position="372"/>
    </location>
</feature>
<dbReference type="AlphaFoldDB" id="A0A9D1TLM8"/>
<feature type="transmembrane region" description="Helical" evidence="1">
    <location>
        <begin position="133"/>
        <end position="155"/>
    </location>
</feature>
<dbReference type="PANTHER" id="PTHR45138:SF9">
    <property type="entry name" value="DIGUANYLATE CYCLASE DGCM-RELATED"/>
    <property type="match status" value="1"/>
</dbReference>
<feature type="transmembrane region" description="Helical" evidence="1">
    <location>
        <begin position="37"/>
        <end position="60"/>
    </location>
</feature>
<feature type="transmembrane region" description="Helical" evidence="1">
    <location>
        <begin position="66"/>
        <end position="91"/>
    </location>
</feature>
<dbReference type="Gene3D" id="3.30.70.270">
    <property type="match status" value="1"/>
</dbReference>